<protein>
    <submittedName>
        <fullName evidence="1">Uncharacterized protein</fullName>
    </submittedName>
</protein>
<name>A0A7X0J3V7_9SPHI</name>
<accession>A0A7X0J3V7</accession>
<comment type="caution">
    <text evidence="1">The sequence shown here is derived from an EMBL/GenBank/DDBJ whole genome shotgun (WGS) entry which is preliminary data.</text>
</comment>
<dbReference type="RefSeq" id="WP_184625636.1">
    <property type="nucleotide sequence ID" value="NZ_JACHCC010000007.1"/>
</dbReference>
<dbReference type="AlphaFoldDB" id="A0A7X0J3V7"/>
<gene>
    <name evidence="1" type="ORF">HDF25_002797</name>
</gene>
<proteinExistence type="predicted"/>
<evidence type="ECO:0000313" key="1">
    <source>
        <dbReference type="EMBL" id="MBB6500638.1"/>
    </source>
</evidence>
<organism evidence="1 2">
    <name type="scientific">Pedobacter cryoconitis</name>
    <dbReference type="NCBI Taxonomy" id="188932"/>
    <lineage>
        <taxon>Bacteria</taxon>
        <taxon>Pseudomonadati</taxon>
        <taxon>Bacteroidota</taxon>
        <taxon>Sphingobacteriia</taxon>
        <taxon>Sphingobacteriales</taxon>
        <taxon>Sphingobacteriaceae</taxon>
        <taxon>Pedobacter</taxon>
    </lineage>
</organism>
<sequence length="119" mass="14058">MRRFLLIIVIFFITNSCFALKPGQTGSVCQPEKEIKPLSLHYLFKKPQLKDVSSLNGDDFEHSGTIQQALTKQPVVCLQLFYLPEDKLIRNSPLRTINLYTRFHYNFIYDFLYPNHVFW</sequence>
<reference evidence="1 2" key="1">
    <citation type="submission" date="2020-08" db="EMBL/GenBank/DDBJ databases">
        <title>Genomic Encyclopedia of Type Strains, Phase IV (KMG-V): Genome sequencing to study the core and pangenomes of soil and plant-associated prokaryotes.</title>
        <authorList>
            <person name="Whitman W."/>
        </authorList>
    </citation>
    <scope>NUCLEOTIDE SEQUENCE [LARGE SCALE GENOMIC DNA]</scope>
    <source>
        <strain evidence="1 2">M2T3</strain>
    </source>
</reference>
<dbReference type="Proteomes" id="UP000521017">
    <property type="component" value="Unassembled WGS sequence"/>
</dbReference>
<dbReference type="EMBL" id="JACHCC010000007">
    <property type="protein sequence ID" value="MBB6500638.1"/>
    <property type="molecule type" value="Genomic_DNA"/>
</dbReference>
<evidence type="ECO:0000313" key="2">
    <source>
        <dbReference type="Proteomes" id="UP000521017"/>
    </source>
</evidence>